<keyword evidence="4" id="KW-0509">mRNA transport</keyword>
<dbReference type="Gene3D" id="1.25.40.510">
    <property type="entry name" value="GLE1-like"/>
    <property type="match status" value="1"/>
</dbReference>
<evidence type="ECO:0000256" key="4">
    <source>
        <dbReference type="ARBA" id="ARBA00022816"/>
    </source>
</evidence>
<keyword evidence="8" id="KW-0539">Nucleus</keyword>
<dbReference type="Pfam" id="PF07817">
    <property type="entry name" value="GLE1"/>
    <property type="match status" value="1"/>
</dbReference>
<dbReference type="GO" id="GO:0000822">
    <property type="term" value="F:inositol hexakisphosphate binding"/>
    <property type="evidence" value="ECO:0007669"/>
    <property type="project" value="TreeGrafter"/>
</dbReference>
<feature type="region of interest" description="Disordered" evidence="11">
    <location>
        <begin position="103"/>
        <end position="153"/>
    </location>
</feature>
<keyword evidence="13" id="KW-1185">Reference proteome</keyword>
<dbReference type="InterPro" id="IPR038506">
    <property type="entry name" value="GLE1-like_sf"/>
</dbReference>
<evidence type="ECO:0000256" key="10">
    <source>
        <dbReference type="ARBA" id="ARBA00029983"/>
    </source>
</evidence>
<dbReference type="GO" id="GO:0031369">
    <property type="term" value="F:translation initiation factor binding"/>
    <property type="evidence" value="ECO:0007669"/>
    <property type="project" value="TreeGrafter"/>
</dbReference>
<keyword evidence="6" id="KW-0811">Translocation</keyword>
<comment type="similarity">
    <text evidence="2">Belongs to the GLE1 family.</text>
</comment>
<evidence type="ECO:0000256" key="1">
    <source>
        <dbReference type="ARBA" id="ARBA00004567"/>
    </source>
</evidence>
<evidence type="ECO:0000256" key="7">
    <source>
        <dbReference type="ARBA" id="ARBA00023132"/>
    </source>
</evidence>
<sequence length="487" mass="57698">MDGEKLSDELNYMLLCWESNYTNKINQRRDSLYRKLEDTYFQVESKAIEEDTISPIINKYIVEIEDEIEKKNEIKRKEKLELERLKKLEEDEKEKKIQEEIKQREEKEREEKEREKKEREKKEREEKKREEKEREEKKREEKEREEKEREGLKGIQDKKGVSFGTDFEKQNVVPLVDDCKKDNKDNGNEVSRLLEYSRSVETVEKFENSNEFKEIVSSTDATIKSTRINTKKTIQLSINQISSTNQQIILSSQRIKNMLSDMRFSQSGVASSFYNYSLYLAATLFVDQCSSQISAHPESVWCYSYSCMQILEDNKDFIYFLEGIMFKEFKFLYTSDLDDISIKHDKSKNIDDSFLKRLGSVVRFYLSINILRGSFGKIWIWLVKLLNCDKPHKLFPIVMISVVEIISYFFKNVFKIQYIKIIDYILNHKLPKIYESLCDDSIPIKAHCKKLEGLLNNVKSIDSCKDNSFNSPPSGFILRDKHIDIDC</sequence>
<dbReference type="GO" id="GO:0005737">
    <property type="term" value="C:cytoplasm"/>
    <property type="evidence" value="ECO:0007669"/>
    <property type="project" value="TreeGrafter"/>
</dbReference>
<protein>
    <recommendedName>
        <fullName evidence="9">mRNA export factor GLE1</fullName>
    </recommendedName>
    <alternativeName>
        <fullName evidence="10">Nucleoporin GLE1</fullName>
    </alternativeName>
</protein>
<dbReference type="PANTHER" id="PTHR12960:SF0">
    <property type="entry name" value="MRNA EXPORT FACTOR GLE1"/>
    <property type="match status" value="1"/>
</dbReference>
<organism evidence="12 13">
    <name type="scientific">Cryptosporidium xiaoi</name>
    <dbReference type="NCBI Taxonomy" id="659607"/>
    <lineage>
        <taxon>Eukaryota</taxon>
        <taxon>Sar</taxon>
        <taxon>Alveolata</taxon>
        <taxon>Apicomplexa</taxon>
        <taxon>Conoidasida</taxon>
        <taxon>Coccidia</taxon>
        <taxon>Eucoccidiorida</taxon>
        <taxon>Eimeriorina</taxon>
        <taxon>Cryptosporidiidae</taxon>
        <taxon>Cryptosporidium</taxon>
    </lineage>
</organism>
<accession>A0AAV9Y459</accession>
<dbReference type="AlphaFoldDB" id="A0AAV9Y459"/>
<comment type="subcellular location">
    <subcellularLocation>
        <location evidence="1">Nucleus</location>
        <location evidence="1">Nuclear pore complex</location>
    </subcellularLocation>
</comment>
<evidence type="ECO:0000256" key="2">
    <source>
        <dbReference type="ARBA" id="ARBA00011056"/>
    </source>
</evidence>
<dbReference type="InterPro" id="IPR012476">
    <property type="entry name" value="GLE1"/>
</dbReference>
<dbReference type="EMBL" id="JAWDEY010000010">
    <property type="protein sequence ID" value="KAK6590011.1"/>
    <property type="molecule type" value="Genomic_DNA"/>
</dbReference>
<name>A0AAV9Y459_9CRYT</name>
<evidence type="ECO:0000256" key="9">
    <source>
        <dbReference type="ARBA" id="ARBA00026227"/>
    </source>
</evidence>
<evidence type="ECO:0000256" key="3">
    <source>
        <dbReference type="ARBA" id="ARBA00022448"/>
    </source>
</evidence>
<gene>
    <name evidence="12" type="ORF">RS030_192798</name>
</gene>
<dbReference type="GO" id="GO:0044614">
    <property type="term" value="C:nuclear pore cytoplasmic filaments"/>
    <property type="evidence" value="ECO:0007669"/>
    <property type="project" value="TreeGrafter"/>
</dbReference>
<evidence type="ECO:0000256" key="5">
    <source>
        <dbReference type="ARBA" id="ARBA00022927"/>
    </source>
</evidence>
<reference evidence="12 13" key="1">
    <citation type="submission" date="2023-10" db="EMBL/GenBank/DDBJ databases">
        <title>Comparative genomics analysis reveals potential genetic determinants of host preference in Cryptosporidium xiaoi.</title>
        <authorList>
            <person name="Xiao L."/>
            <person name="Li J."/>
        </authorList>
    </citation>
    <scope>NUCLEOTIDE SEQUENCE [LARGE SCALE GENOMIC DNA]</scope>
    <source>
        <strain evidence="12 13">52996</strain>
    </source>
</reference>
<evidence type="ECO:0000313" key="12">
    <source>
        <dbReference type="EMBL" id="KAK6590011.1"/>
    </source>
</evidence>
<keyword evidence="3" id="KW-0813">Transport</keyword>
<dbReference type="Proteomes" id="UP001311799">
    <property type="component" value="Unassembled WGS sequence"/>
</dbReference>
<dbReference type="GO" id="GO:0005543">
    <property type="term" value="F:phospholipid binding"/>
    <property type="evidence" value="ECO:0007669"/>
    <property type="project" value="TreeGrafter"/>
</dbReference>
<keyword evidence="5" id="KW-0653">Protein transport</keyword>
<evidence type="ECO:0000256" key="8">
    <source>
        <dbReference type="ARBA" id="ARBA00023242"/>
    </source>
</evidence>
<comment type="caution">
    <text evidence="12">The sequence shown here is derived from an EMBL/GenBank/DDBJ whole genome shotgun (WGS) entry which is preliminary data.</text>
</comment>
<dbReference type="GO" id="GO:0015031">
    <property type="term" value="P:protein transport"/>
    <property type="evidence" value="ECO:0007669"/>
    <property type="project" value="UniProtKB-KW"/>
</dbReference>
<evidence type="ECO:0000313" key="13">
    <source>
        <dbReference type="Proteomes" id="UP001311799"/>
    </source>
</evidence>
<evidence type="ECO:0000256" key="11">
    <source>
        <dbReference type="SAM" id="MobiDB-lite"/>
    </source>
</evidence>
<evidence type="ECO:0000256" key="6">
    <source>
        <dbReference type="ARBA" id="ARBA00023010"/>
    </source>
</evidence>
<keyword evidence="7" id="KW-0906">Nuclear pore complex</keyword>
<dbReference type="GO" id="GO:0016973">
    <property type="term" value="P:poly(A)+ mRNA export from nucleus"/>
    <property type="evidence" value="ECO:0007669"/>
    <property type="project" value="InterPro"/>
</dbReference>
<proteinExistence type="inferred from homology"/>
<dbReference type="PANTHER" id="PTHR12960">
    <property type="entry name" value="GLE-1-RELATED"/>
    <property type="match status" value="1"/>
</dbReference>